<sequence length="109" mass="12519">MQVLGIYSVLDIEGPLAYHQTYMQVTVVQLSISLIIDFLFLFQLINSVYWAQCILQDYIPTKFRLLFSRPSYSFEKDYMDFGCGPSSNNVDRSGINALNCLFILLVCIN</sequence>
<name>A0ACB8FGX1_9SAUR</name>
<dbReference type="EMBL" id="CM037617">
    <property type="protein sequence ID" value="KAH8004574.1"/>
    <property type="molecule type" value="Genomic_DNA"/>
</dbReference>
<accession>A0ACB8FGX1</accession>
<gene>
    <name evidence="1" type="ORF">K3G42_015170</name>
</gene>
<organism evidence="1 2">
    <name type="scientific">Sphaerodactylus townsendi</name>
    <dbReference type="NCBI Taxonomy" id="933632"/>
    <lineage>
        <taxon>Eukaryota</taxon>
        <taxon>Metazoa</taxon>
        <taxon>Chordata</taxon>
        <taxon>Craniata</taxon>
        <taxon>Vertebrata</taxon>
        <taxon>Euteleostomi</taxon>
        <taxon>Lepidosauria</taxon>
        <taxon>Squamata</taxon>
        <taxon>Bifurcata</taxon>
        <taxon>Gekkota</taxon>
        <taxon>Sphaerodactylidae</taxon>
        <taxon>Sphaerodactylus</taxon>
    </lineage>
</organism>
<evidence type="ECO:0000313" key="2">
    <source>
        <dbReference type="Proteomes" id="UP000827872"/>
    </source>
</evidence>
<keyword evidence="2" id="KW-1185">Reference proteome</keyword>
<dbReference type="Proteomes" id="UP000827872">
    <property type="component" value="Linkage Group LG04"/>
</dbReference>
<evidence type="ECO:0000313" key="1">
    <source>
        <dbReference type="EMBL" id="KAH8004574.1"/>
    </source>
</evidence>
<comment type="caution">
    <text evidence="1">The sequence shown here is derived from an EMBL/GenBank/DDBJ whole genome shotgun (WGS) entry which is preliminary data.</text>
</comment>
<reference evidence="1" key="1">
    <citation type="submission" date="2021-08" db="EMBL/GenBank/DDBJ databases">
        <title>The first chromosome-level gecko genome reveals the dynamic sex chromosomes of Neotropical dwarf geckos (Sphaerodactylidae: Sphaerodactylus).</title>
        <authorList>
            <person name="Pinto B.J."/>
            <person name="Keating S.E."/>
            <person name="Gamble T."/>
        </authorList>
    </citation>
    <scope>NUCLEOTIDE SEQUENCE</scope>
    <source>
        <strain evidence="1">TG3544</strain>
    </source>
</reference>
<proteinExistence type="predicted"/>
<protein>
    <submittedName>
        <fullName evidence="1">Uncharacterized protein</fullName>
    </submittedName>
</protein>